<dbReference type="PANTHER" id="PTHR42759">
    <property type="entry name" value="MOXR FAMILY PROTEIN"/>
    <property type="match status" value="1"/>
</dbReference>
<dbReference type="Gene3D" id="3.40.50.300">
    <property type="entry name" value="P-loop containing nucleotide triphosphate hydrolases"/>
    <property type="match status" value="1"/>
</dbReference>
<evidence type="ECO:0000259" key="1">
    <source>
        <dbReference type="Pfam" id="PF07726"/>
    </source>
</evidence>
<sequence length="321" mass="36127">MSQTEAMHPKLGRVIDNIDKVIIGKRDISILSLVALLANGHVLLEDVPGVGKTMMVRALAKSVGAEFKRIQFTPDLLPSDVTGVSIYNPKELRFEFQEGPIFGNIILADEINRTSPKTQSALLEGMEEGSITVDGTTRILAKPFFVMATQNPVDYEGTYPLPEAQLDRFLFKLRMGYPTKAEEFEVLTLAEKERPIYQLDSVITKEELAELQNEIQHVYVDETIKHFIIELTGKTRKHPSIYLGASPRASIALMKAAQAYAFLYGRDYVIPDDIQYLAQYALPHRIILRSEARFEGNSVEKIIHEIISQTTVPVQRTLSHK</sequence>
<accession>A0ABT9Z7W9</accession>
<evidence type="ECO:0000313" key="3">
    <source>
        <dbReference type="EMBL" id="MDQ0228356.1"/>
    </source>
</evidence>
<protein>
    <submittedName>
        <fullName evidence="3">MoxR-like ATPase</fullName>
        <ecNumber evidence="3">3.6.3.-</ecNumber>
    </submittedName>
</protein>
<evidence type="ECO:0000259" key="2">
    <source>
        <dbReference type="Pfam" id="PF17863"/>
    </source>
</evidence>
<dbReference type="Proteomes" id="UP001232245">
    <property type="component" value="Unassembled WGS sequence"/>
</dbReference>
<dbReference type="Pfam" id="PF07726">
    <property type="entry name" value="AAA_3"/>
    <property type="match status" value="1"/>
</dbReference>
<organism evidence="3 4">
    <name type="scientific">Metabacillus niabensis</name>
    <dbReference type="NCBI Taxonomy" id="324854"/>
    <lineage>
        <taxon>Bacteria</taxon>
        <taxon>Bacillati</taxon>
        <taxon>Bacillota</taxon>
        <taxon>Bacilli</taxon>
        <taxon>Bacillales</taxon>
        <taxon>Bacillaceae</taxon>
        <taxon>Metabacillus</taxon>
    </lineage>
</organism>
<dbReference type="RefSeq" id="WP_095302214.1">
    <property type="nucleotide sequence ID" value="NZ_CADEPK010000020.1"/>
</dbReference>
<dbReference type="InterPro" id="IPR027417">
    <property type="entry name" value="P-loop_NTPase"/>
</dbReference>
<dbReference type="EMBL" id="JAUSTZ010000019">
    <property type="protein sequence ID" value="MDQ0228356.1"/>
    <property type="molecule type" value="Genomic_DNA"/>
</dbReference>
<keyword evidence="4" id="KW-1185">Reference proteome</keyword>
<dbReference type="Gene3D" id="1.10.8.80">
    <property type="entry name" value="Magnesium chelatase subunit I, C-Terminal domain"/>
    <property type="match status" value="1"/>
</dbReference>
<name>A0ABT9Z7W9_9BACI</name>
<proteinExistence type="predicted"/>
<reference evidence="3 4" key="1">
    <citation type="submission" date="2023-07" db="EMBL/GenBank/DDBJ databases">
        <title>Genomic Encyclopedia of Type Strains, Phase IV (KMG-IV): sequencing the most valuable type-strain genomes for metagenomic binning, comparative biology and taxonomic classification.</title>
        <authorList>
            <person name="Goeker M."/>
        </authorList>
    </citation>
    <scope>NUCLEOTIDE SEQUENCE [LARGE SCALE GENOMIC DNA]</scope>
    <source>
        <strain evidence="3 4">DSM 17723</strain>
    </source>
</reference>
<evidence type="ECO:0000313" key="4">
    <source>
        <dbReference type="Proteomes" id="UP001232245"/>
    </source>
</evidence>
<dbReference type="InterPro" id="IPR050764">
    <property type="entry name" value="CbbQ/NirQ/NorQ/GpvN"/>
</dbReference>
<feature type="domain" description="ChlI/MoxR AAA lid" evidence="2">
    <location>
        <begin position="234"/>
        <end position="306"/>
    </location>
</feature>
<gene>
    <name evidence="3" type="ORF">J2S02_004736</name>
</gene>
<dbReference type="InterPro" id="IPR041628">
    <property type="entry name" value="ChlI/MoxR_AAA_lid"/>
</dbReference>
<comment type="caution">
    <text evidence="3">The sequence shown here is derived from an EMBL/GenBank/DDBJ whole genome shotgun (WGS) entry which is preliminary data.</text>
</comment>
<dbReference type="Pfam" id="PF17863">
    <property type="entry name" value="AAA_lid_2"/>
    <property type="match status" value="1"/>
</dbReference>
<dbReference type="CDD" id="cd00009">
    <property type="entry name" value="AAA"/>
    <property type="match status" value="1"/>
</dbReference>
<dbReference type="PIRSF" id="PIRSF002849">
    <property type="entry name" value="AAA_ATPase_chaperone_MoxR_prd"/>
    <property type="match status" value="1"/>
</dbReference>
<dbReference type="GO" id="GO:0016787">
    <property type="term" value="F:hydrolase activity"/>
    <property type="evidence" value="ECO:0007669"/>
    <property type="project" value="UniProtKB-KW"/>
</dbReference>
<feature type="domain" description="ATPase AAA-3" evidence="1">
    <location>
        <begin position="41"/>
        <end position="171"/>
    </location>
</feature>
<dbReference type="InterPro" id="IPR011703">
    <property type="entry name" value="ATPase_AAA-3"/>
</dbReference>
<dbReference type="EC" id="3.6.3.-" evidence="3"/>
<dbReference type="PANTHER" id="PTHR42759:SF5">
    <property type="entry name" value="METHANOL DEHYDROGENASE REGULATOR"/>
    <property type="match status" value="1"/>
</dbReference>
<keyword evidence="3" id="KW-0378">Hydrolase</keyword>
<dbReference type="SUPFAM" id="SSF52540">
    <property type="entry name" value="P-loop containing nucleoside triphosphate hydrolases"/>
    <property type="match status" value="1"/>
</dbReference>